<dbReference type="Proteomes" id="UP000325902">
    <property type="component" value="Unassembled WGS sequence"/>
</dbReference>
<reference evidence="3 4" key="1">
    <citation type="journal article" date="2019" name="Sci. Rep.">
        <title>A multi-omics analysis of the grapevine pathogen Lasiodiplodia theobromae reveals that temperature affects the expression of virulence- and pathogenicity-related genes.</title>
        <authorList>
            <person name="Felix C."/>
            <person name="Meneses R."/>
            <person name="Goncalves M.F.M."/>
            <person name="Tilleman L."/>
            <person name="Duarte A.S."/>
            <person name="Jorrin-Novo J.V."/>
            <person name="Van de Peer Y."/>
            <person name="Deforce D."/>
            <person name="Van Nieuwerburgh F."/>
            <person name="Esteves A.C."/>
            <person name="Alves A."/>
        </authorList>
    </citation>
    <scope>NUCLEOTIDE SEQUENCE [LARGE SCALE GENOMIC DNA]</scope>
    <source>
        <strain evidence="3 4">LA-SOL3</strain>
    </source>
</reference>
<evidence type="ECO:0000256" key="1">
    <source>
        <dbReference type="SAM" id="MobiDB-lite"/>
    </source>
</evidence>
<accession>A0A5N5D4G0</accession>
<keyword evidence="2" id="KW-0812">Transmembrane</keyword>
<evidence type="ECO:0000313" key="3">
    <source>
        <dbReference type="EMBL" id="KAB2572605.1"/>
    </source>
</evidence>
<dbReference type="EMBL" id="VCHE01000075">
    <property type="protein sequence ID" value="KAB2572605.1"/>
    <property type="molecule type" value="Genomic_DNA"/>
</dbReference>
<keyword evidence="2" id="KW-0472">Membrane</keyword>
<evidence type="ECO:0000313" key="4">
    <source>
        <dbReference type="Proteomes" id="UP000325902"/>
    </source>
</evidence>
<feature type="region of interest" description="Disordered" evidence="1">
    <location>
        <begin position="197"/>
        <end position="221"/>
    </location>
</feature>
<name>A0A5N5D4G0_9PEZI</name>
<dbReference type="OrthoDB" id="3248909at2759"/>
<protein>
    <submittedName>
        <fullName evidence="3">Uncharacterized protein</fullName>
    </submittedName>
</protein>
<comment type="caution">
    <text evidence="3">The sequence shown here is derived from an EMBL/GenBank/DDBJ whole genome shotgun (WGS) entry which is preliminary data.</text>
</comment>
<feature type="transmembrane region" description="Helical" evidence="2">
    <location>
        <begin position="172"/>
        <end position="191"/>
    </location>
</feature>
<dbReference type="AlphaFoldDB" id="A0A5N5D4G0"/>
<sequence length="221" mass="24187">MDGNFEFPIPTNVTTSYGVLFIAALLSASSVRKLSGSQGYNDGDSREDLGDQTYNIRDRTQVINTDFMTYAMYAMSNKDPQRLLDPDTHRALAERTFATFFQHFVSSNVSLDTGSWAYQPINASLPSDMLCNFTDPSRNASYERALHPNSSTPRQAVVQVSTPVDLLEMNTVAVALSVAILIWLVIITAVVSSVQRHPSPVSTPADPTTFKTPDSTSPPTS</sequence>
<proteinExistence type="predicted"/>
<gene>
    <name evidence="3" type="ORF">DBV05_g8761</name>
</gene>
<keyword evidence="2" id="KW-1133">Transmembrane helix</keyword>
<evidence type="ECO:0000256" key="2">
    <source>
        <dbReference type="SAM" id="Phobius"/>
    </source>
</evidence>
<organism evidence="3 4">
    <name type="scientific">Lasiodiplodia theobromae</name>
    <dbReference type="NCBI Taxonomy" id="45133"/>
    <lineage>
        <taxon>Eukaryota</taxon>
        <taxon>Fungi</taxon>
        <taxon>Dikarya</taxon>
        <taxon>Ascomycota</taxon>
        <taxon>Pezizomycotina</taxon>
        <taxon>Dothideomycetes</taxon>
        <taxon>Dothideomycetes incertae sedis</taxon>
        <taxon>Botryosphaeriales</taxon>
        <taxon>Botryosphaeriaceae</taxon>
        <taxon>Lasiodiplodia</taxon>
    </lineage>
</organism>
<keyword evidence="4" id="KW-1185">Reference proteome</keyword>